<dbReference type="Gene3D" id="2.60.120.430">
    <property type="entry name" value="Galactose-binding lectin"/>
    <property type="match status" value="1"/>
</dbReference>
<comment type="similarity">
    <text evidence="1">Belongs to the glycosyl hydrolase 2 family.</text>
</comment>
<dbReference type="InterPro" id="IPR008979">
    <property type="entry name" value="Galactose-bd-like_sf"/>
</dbReference>
<dbReference type="InterPro" id="IPR006103">
    <property type="entry name" value="Glyco_hydro_2_cat"/>
</dbReference>
<dbReference type="RefSeq" id="WP_109627213.1">
    <property type="nucleotide sequence ID" value="NZ_JANKBI010000028.1"/>
</dbReference>
<dbReference type="GO" id="GO:0005975">
    <property type="term" value="P:carbohydrate metabolic process"/>
    <property type="evidence" value="ECO:0007669"/>
    <property type="project" value="InterPro"/>
</dbReference>
<evidence type="ECO:0000259" key="5">
    <source>
        <dbReference type="Pfam" id="PF02836"/>
    </source>
</evidence>
<dbReference type="InterPro" id="IPR017853">
    <property type="entry name" value="GH"/>
</dbReference>
<keyword evidence="3" id="KW-0326">Glycosidase</keyword>
<dbReference type="Gene3D" id="2.60.120.260">
    <property type="entry name" value="Galactose-binding domain-like"/>
    <property type="match status" value="1"/>
</dbReference>
<dbReference type="InterPro" id="IPR006104">
    <property type="entry name" value="Glyco_hydro_2_N"/>
</dbReference>
<dbReference type="EMBL" id="QGGY01000008">
    <property type="protein sequence ID" value="PWJ74595.1"/>
    <property type="molecule type" value="Genomic_DNA"/>
</dbReference>
<name>A0AB73T2R2_9FIRM</name>
<dbReference type="Pfam" id="PF16355">
    <property type="entry name" value="DUF4982"/>
    <property type="match status" value="1"/>
</dbReference>
<evidence type="ECO:0000259" key="4">
    <source>
        <dbReference type="Pfam" id="PF00703"/>
    </source>
</evidence>
<dbReference type="InterPro" id="IPR036156">
    <property type="entry name" value="Beta-gal/glucu_dom_sf"/>
</dbReference>
<comment type="caution">
    <text evidence="9">The sequence shown here is derived from an EMBL/GenBank/DDBJ whole genome shotgun (WGS) entry which is preliminary data.</text>
</comment>
<dbReference type="Pfam" id="PF02837">
    <property type="entry name" value="Glyco_hydro_2_N"/>
    <property type="match status" value="1"/>
</dbReference>
<gene>
    <name evidence="9" type="ORF">C7383_10824</name>
</gene>
<dbReference type="Pfam" id="PF00703">
    <property type="entry name" value="Glyco_hydro_2"/>
    <property type="match status" value="1"/>
</dbReference>
<dbReference type="Gene3D" id="3.20.20.80">
    <property type="entry name" value="Glycosidases"/>
    <property type="match status" value="1"/>
</dbReference>
<dbReference type="Pfam" id="PF02836">
    <property type="entry name" value="Glyco_hydro_2_C"/>
    <property type="match status" value="1"/>
</dbReference>
<protein>
    <submittedName>
        <fullName evidence="9">Uncharacterized protein DUF4982</fullName>
    </submittedName>
</protein>
<feature type="domain" description="Glycoside hydrolase family 2 catalytic" evidence="5">
    <location>
        <begin position="469"/>
        <end position="603"/>
    </location>
</feature>
<dbReference type="AlphaFoldDB" id="A0AB73T2R2"/>
<dbReference type="SUPFAM" id="SSF49785">
    <property type="entry name" value="Galactose-binding domain-like"/>
    <property type="match status" value="1"/>
</dbReference>
<reference evidence="9 10" key="1">
    <citation type="submission" date="2018-05" db="EMBL/GenBank/DDBJ databases">
        <authorList>
            <person name="Goeker M."/>
            <person name="Huntemann M."/>
            <person name="Clum A."/>
            <person name="Pillay M."/>
            <person name="Palaniappan K."/>
            <person name="Varghese N."/>
            <person name="Mikhailova N."/>
            <person name="Stamatis D."/>
            <person name="Reddy T."/>
            <person name="Daum C."/>
            <person name="Shapiro N."/>
            <person name="Ivanova N."/>
            <person name="Kyrpides N."/>
            <person name="Woyke T."/>
        </authorList>
    </citation>
    <scope>NUCLEOTIDE SEQUENCE [LARGE SCALE GENOMIC DNA]</scope>
    <source>
        <strain evidence="9 10">DSM 26524</strain>
    </source>
</reference>
<evidence type="ECO:0000313" key="9">
    <source>
        <dbReference type="EMBL" id="PWJ74595.1"/>
    </source>
</evidence>
<dbReference type="InterPro" id="IPR051913">
    <property type="entry name" value="GH2_Domain-Containing"/>
</dbReference>
<evidence type="ECO:0000256" key="3">
    <source>
        <dbReference type="ARBA" id="ARBA00023295"/>
    </source>
</evidence>
<evidence type="ECO:0000259" key="6">
    <source>
        <dbReference type="Pfam" id="PF02837"/>
    </source>
</evidence>
<feature type="domain" description="Glycosyl hydrolases family 2 sugar binding" evidence="6">
    <location>
        <begin position="58"/>
        <end position="134"/>
    </location>
</feature>
<dbReference type="Gene3D" id="2.60.40.10">
    <property type="entry name" value="Immunoglobulins"/>
    <property type="match status" value="3"/>
</dbReference>
<feature type="domain" description="Glycoside hydrolase family 2 immunoglobulin-like beta-sandwich" evidence="4">
    <location>
        <begin position="188"/>
        <end position="287"/>
    </location>
</feature>
<dbReference type="InterPro" id="IPR021720">
    <property type="entry name" value="Malectin_dom"/>
</dbReference>
<feature type="domain" description="DUF4982" evidence="8">
    <location>
        <begin position="781"/>
        <end position="837"/>
    </location>
</feature>
<keyword evidence="10" id="KW-1185">Reference proteome</keyword>
<feature type="domain" description="Malectin" evidence="7">
    <location>
        <begin position="876"/>
        <end position="1038"/>
    </location>
</feature>
<dbReference type="InterPro" id="IPR013783">
    <property type="entry name" value="Ig-like_fold"/>
</dbReference>
<dbReference type="GO" id="GO:0004553">
    <property type="term" value="F:hydrolase activity, hydrolyzing O-glycosyl compounds"/>
    <property type="evidence" value="ECO:0007669"/>
    <property type="project" value="InterPro"/>
</dbReference>
<evidence type="ECO:0000313" key="10">
    <source>
        <dbReference type="Proteomes" id="UP000245412"/>
    </source>
</evidence>
<dbReference type="SUPFAM" id="SSF51445">
    <property type="entry name" value="(Trans)glycosidases"/>
    <property type="match status" value="1"/>
</dbReference>
<dbReference type="InterPro" id="IPR032311">
    <property type="entry name" value="DUF4982"/>
</dbReference>
<keyword evidence="2" id="KW-0378">Hydrolase</keyword>
<organism evidence="9 10">
    <name type="scientific">Murimonas intestini</name>
    <dbReference type="NCBI Taxonomy" id="1337051"/>
    <lineage>
        <taxon>Bacteria</taxon>
        <taxon>Bacillati</taxon>
        <taxon>Bacillota</taxon>
        <taxon>Clostridia</taxon>
        <taxon>Lachnospirales</taxon>
        <taxon>Lachnospiraceae</taxon>
        <taxon>Murimonas</taxon>
    </lineage>
</organism>
<dbReference type="Proteomes" id="UP000245412">
    <property type="component" value="Unassembled WGS sequence"/>
</dbReference>
<evidence type="ECO:0000256" key="1">
    <source>
        <dbReference type="ARBA" id="ARBA00007401"/>
    </source>
</evidence>
<dbReference type="PANTHER" id="PTHR42732:SF1">
    <property type="entry name" value="BETA-MANNOSIDASE"/>
    <property type="match status" value="1"/>
</dbReference>
<dbReference type="PANTHER" id="PTHR42732">
    <property type="entry name" value="BETA-GALACTOSIDASE"/>
    <property type="match status" value="1"/>
</dbReference>
<dbReference type="SUPFAM" id="SSF49303">
    <property type="entry name" value="beta-Galactosidase/glucuronidase domain"/>
    <property type="match status" value="1"/>
</dbReference>
<proteinExistence type="inferred from homology"/>
<sequence>MEYREKQYINEGWRTRFESVPCEELQGKAFKDEDWDKTVDLPHNWEDYQGYRRLSHGNLHGTAWYSRKLEIPESMKYGGEEKHTFLEFEGAGSYMSLWVNGKYIGGHKGGRTCYTADITGALKWQGENQILVRTDHPEKIDDLPWVCGGCWGTPNTEGSQPLGIFRPVSCYQTGSVRVEPFGVAVICEKEEDGLVKITVTTEICSFREQEAEVTIVHRIKGPDGSLCAGLEKEIKLEAKGSKTDVQSVKLDKYELWDLDNPAVYEVSTDVIVKDGVSDHVRNSFGIRFLEWENFGDDEGQVLDQELLTARPGRENHYFNEVVKCSSSPKVRITDGGVKIRISDLASEDTVIEIETEVENLDTVPHRVELESFVQTYNRTKSIADLKQSAALQPGERKVIFQKTESLQFLDRWSETAPYYHQVASTLRDLEGRLTEPMQVKTPFGVYRTAETANKAYPYKQPARAGEKPHRFFLNGKPVLINGTCEYEHLMGNDHAFDTEQIEARMRQIRAAGFNAFREAHCPHNLRYMDYCDRNGILYWAQMGAHLYFDTEEFRENFRNLTREWVRERRNSPSLILWGIQNESMLPESFTAELTREIRELDPTTSGQRKTATCNGGSGSDWNIPQNWSGTYGGTVSDYGADIRRQKLVGEYGQYRVLGKHEEGSMEERQNTGGDVSEELFCYCLQKKVEEIEKQKNYVAGHFQWIFNAHANPGRETLYCLDGRGSNAVGVVNSKGLLTSWGEPTDCFYMYRSHYTSGRCEPMIYIVSHTWPDRFIDGPRTCDVTVYSNCDEVELYNDYESRLLGKKRRGSTGVPFLFENVSVERGMLYAVGYVDGQPAARDTVLLEGLLEPENAGRLYEGALNLTLPDEGREDGYLYRVNCGGKDYEDVNGNKWYCDRKWTGRGYGWTSWGMEYDNVEDEIGSEGRTYDPIINSRDQELFQSYRYGREKLAYHFEAEPGEYELELYFTEPWYGIGGGMDCRGWRIFDVAVNGEKVIENLDIWQEAGCLKGLKKSVKVKIKEKELVLHFPRIRSYQAVICAVAVRRCLEQSKNAAGNEI</sequence>
<dbReference type="Pfam" id="PF11721">
    <property type="entry name" value="Malectin"/>
    <property type="match status" value="1"/>
</dbReference>
<evidence type="ECO:0000256" key="2">
    <source>
        <dbReference type="ARBA" id="ARBA00022801"/>
    </source>
</evidence>
<dbReference type="InterPro" id="IPR006102">
    <property type="entry name" value="Ig-like_GH2"/>
</dbReference>
<evidence type="ECO:0000259" key="7">
    <source>
        <dbReference type="Pfam" id="PF11721"/>
    </source>
</evidence>
<accession>A0AB73T2R2</accession>
<evidence type="ECO:0000259" key="8">
    <source>
        <dbReference type="Pfam" id="PF16355"/>
    </source>
</evidence>